<organism evidence="1 2">
    <name type="scientific">Strongyloides papillosus</name>
    <name type="common">Intestinal threadworm</name>
    <dbReference type="NCBI Taxonomy" id="174720"/>
    <lineage>
        <taxon>Eukaryota</taxon>
        <taxon>Metazoa</taxon>
        <taxon>Ecdysozoa</taxon>
        <taxon>Nematoda</taxon>
        <taxon>Chromadorea</taxon>
        <taxon>Rhabditida</taxon>
        <taxon>Tylenchina</taxon>
        <taxon>Panagrolaimomorpha</taxon>
        <taxon>Strongyloidoidea</taxon>
        <taxon>Strongyloididae</taxon>
        <taxon>Strongyloides</taxon>
    </lineage>
</organism>
<dbReference type="AlphaFoldDB" id="A0A0N5BIR5"/>
<protein>
    <submittedName>
        <fullName evidence="2">Uncharacterized protein</fullName>
    </submittedName>
</protein>
<evidence type="ECO:0000313" key="1">
    <source>
        <dbReference type="Proteomes" id="UP000046392"/>
    </source>
</evidence>
<dbReference type="WBParaSite" id="SPAL_0000584450.1">
    <property type="protein sequence ID" value="SPAL_0000584450.1"/>
    <property type="gene ID" value="SPAL_0000584450"/>
</dbReference>
<sequence length="145" mass="16603">MKYFVDISLNFTLIFIAPNGSTNYMFIRFVKLYYPNRISLVSGNWLRVIQYVTGHSFGLLHRYIPNDITKTIENSIKSPTNYTKIFDILCDSASTMNYSTNCFGIEASKNIVTVKTLTNNNNNKTSENETPTGAAFYFNVYETKI</sequence>
<name>A0A0N5BIR5_STREA</name>
<proteinExistence type="predicted"/>
<keyword evidence="1" id="KW-1185">Reference proteome</keyword>
<evidence type="ECO:0000313" key="2">
    <source>
        <dbReference type="WBParaSite" id="SPAL_0000584450.1"/>
    </source>
</evidence>
<dbReference type="Proteomes" id="UP000046392">
    <property type="component" value="Unplaced"/>
</dbReference>
<accession>A0A0N5BIR5</accession>
<reference evidence="2" key="1">
    <citation type="submission" date="2017-02" db="UniProtKB">
        <authorList>
            <consortium name="WormBaseParasite"/>
        </authorList>
    </citation>
    <scope>IDENTIFICATION</scope>
</reference>